<reference evidence="1" key="1">
    <citation type="submission" date="2022-10" db="EMBL/GenBank/DDBJ databases">
        <title>Culturing micro-colonial fungi from biological soil crusts in the Mojave desert and describing Neophaeococcomyces mojavensis, and introducing the new genera and species Taxawa tesnikishii.</title>
        <authorList>
            <person name="Kurbessoian T."/>
            <person name="Stajich J.E."/>
        </authorList>
    </citation>
    <scope>NUCLEOTIDE SEQUENCE</scope>
    <source>
        <strain evidence="1">JES_112</strain>
    </source>
</reference>
<dbReference type="Proteomes" id="UP001172386">
    <property type="component" value="Unassembled WGS sequence"/>
</dbReference>
<dbReference type="EMBL" id="JAPDRQ010000166">
    <property type="protein sequence ID" value="KAJ9653112.1"/>
    <property type="molecule type" value="Genomic_DNA"/>
</dbReference>
<evidence type="ECO:0000313" key="2">
    <source>
        <dbReference type="Proteomes" id="UP001172386"/>
    </source>
</evidence>
<proteinExistence type="predicted"/>
<name>A0ACC2ZZH7_9EURO</name>
<keyword evidence="2" id="KW-1185">Reference proteome</keyword>
<evidence type="ECO:0000313" key="1">
    <source>
        <dbReference type="EMBL" id="KAJ9653112.1"/>
    </source>
</evidence>
<comment type="caution">
    <text evidence="1">The sequence shown here is derived from an EMBL/GenBank/DDBJ whole genome shotgun (WGS) entry which is preliminary data.</text>
</comment>
<organism evidence="1 2">
    <name type="scientific">Neophaeococcomyces mojaviensis</name>
    <dbReference type="NCBI Taxonomy" id="3383035"/>
    <lineage>
        <taxon>Eukaryota</taxon>
        <taxon>Fungi</taxon>
        <taxon>Dikarya</taxon>
        <taxon>Ascomycota</taxon>
        <taxon>Pezizomycotina</taxon>
        <taxon>Eurotiomycetes</taxon>
        <taxon>Chaetothyriomycetidae</taxon>
        <taxon>Chaetothyriales</taxon>
        <taxon>Chaetothyriales incertae sedis</taxon>
        <taxon>Neophaeococcomyces</taxon>
    </lineage>
</organism>
<accession>A0ACC2ZZH7</accession>
<protein>
    <submittedName>
        <fullName evidence="1">Uncharacterized protein</fullName>
    </submittedName>
</protein>
<gene>
    <name evidence="1" type="ORF">H2198_007662</name>
</gene>
<sequence>MSNLTVEDYHIGWICALPKEMTAALSMLDEEHPVFEGQQQHDNNNYALGRIHTHNVVIACMPAGADGLVNAANVARDMARTFPALRVCLMVGIGGGIPNLAKRIDIRLGDIVVSQPDGTWGGVVQYDKGKAESGRKFVMKGQLNQPPPVLLQTLSRLKAEHDRRDSWTSRYMEEAIGRNLRMAKTGYILPTDPDCLYCWECDQDIESLNVGCTANHKVREERSDTSPVIHYGIIASANQVVKDARVRDDLRDQFGALCVEMEAAGLMNHFPCLVIRGVCDYADSHKNDAWHRYAAMTAAAYAKEFLYYVSPTQASHEKPMQQLIGLLDGLSHTSVAQLAASQEHLRVIKGQFNQNKAQYESDKHGQCHQTFKTSSYEEHKNINPPRVPGTCRWVLDHPKYREWYESSRNDLLWVSADPGCGKSVLAKSLIENELQSTDTHTVCYFFFKDNEQQDKVATALCAILHQLFSHRRQLIRHAISAWEEDGIKLSGETSKLWRIWLAATMDPEAQNVTCVLDALDECNGTERRKLISWLTDFYGTIQSSSSKNRAGRLKFLVTSRPYDDIHRGFNAISCELPAIQLRGEDENDKISKEIDLAIRAQVAKLATDLKLDSQTTQQLATKLLEMEHRTYLWLYLAMDDIYQTYRRSLRRKQESIKLIPATVEQAYEKILGRISKEDEPTVRQVLQIIVGARRPLAINEMAIALEVVTSTNLESLDTARVDREGLGDRIRTWCGLFVFVNDSRIYLIHQTAKEFLLRQSDNISTTESSWRQCFSPMQVEKEMARICAEFLCLKDVGPTAQSLMQKIEPETWLDDVLDENNEVESFLAYSAEYWPSHLKDACSPINEPLMNLILRLYDTTSTLYSQWFTLFWQRFDFWKEQPKMNKIRLAAFLGHHDVLEVVLQEIGSDINLVDNDGQTALVWASKFGYEKVTRLLLKAGAYTDGNTGEHATALQEASGKGHEQVVRLLLEAGADVNADEQSCYGTSLYEASVHGFEQLVQMLLKAGADVNAEARRYGTALQGASYGGYEQIVRWLLEAGADVNAKGGYYAGTALQQASGCGHEQVVRLLLKAGADVDAKGGGEGAALQQASQGGHEKVVQILLDVGADVNAQGRLYDNALQAASANGNEKVVQILLDAGADVNAQGGLHGNALQAASAGGDEKVVQILLDAGADVNAQGRLYDNALQAASERGHEKVVQMLFGAGAKA</sequence>